<evidence type="ECO:0000313" key="1">
    <source>
        <dbReference type="EMBL" id="KAA1139645.1"/>
    </source>
</evidence>
<organism evidence="1 2">
    <name type="scientific">Citrobacter portucalensis</name>
    <dbReference type="NCBI Taxonomy" id="1639133"/>
    <lineage>
        <taxon>Bacteria</taxon>
        <taxon>Pseudomonadati</taxon>
        <taxon>Pseudomonadota</taxon>
        <taxon>Gammaproteobacteria</taxon>
        <taxon>Enterobacterales</taxon>
        <taxon>Enterobacteriaceae</taxon>
        <taxon>Citrobacter</taxon>
        <taxon>Citrobacter freundii complex</taxon>
    </lineage>
</organism>
<sequence>ANGAAEIIKEIVAIIKSEDVEILCRLDSGYFAENIIETIESLGSKYLFKAISYSTLTSQGTNSSIVFVKGEVGRD</sequence>
<comment type="caution">
    <text evidence="1">The sequence shown here is derived from an EMBL/GenBank/DDBJ whole genome shotgun (WGS) entry which is preliminary data.</text>
</comment>
<protein>
    <submittedName>
        <fullName evidence="1">IS1380 family transposase</fullName>
    </submittedName>
</protein>
<gene>
    <name evidence="1" type="ORF">D3H66_26380</name>
</gene>
<proteinExistence type="predicted"/>
<dbReference type="AlphaFoldDB" id="A0A5B0SPP5"/>
<feature type="non-terminal residue" evidence="1">
    <location>
        <position position="75"/>
    </location>
</feature>
<accession>A0A5B0SPP5</accession>
<name>A0A5B0SPP5_9ENTR</name>
<dbReference type="EMBL" id="VTZD01000162">
    <property type="protein sequence ID" value="KAA1139645.1"/>
    <property type="molecule type" value="Genomic_DNA"/>
</dbReference>
<feature type="non-terminal residue" evidence="1">
    <location>
        <position position="1"/>
    </location>
</feature>
<dbReference type="Proteomes" id="UP000323297">
    <property type="component" value="Unassembled WGS sequence"/>
</dbReference>
<reference evidence="1 2" key="1">
    <citation type="submission" date="2019-08" db="EMBL/GenBank/DDBJ databases">
        <title>Draft genome sequence of Citrobacter portucalensis strain isolated from green turtle.</title>
        <authorList>
            <person name="Fernandes M.R."/>
            <person name="Sellera F.P."/>
            <person name="Goldeberg D.W."/>
            <person name="Costa D.C."/>
            <person name="Lincopan N."/>
        </authorList>
    </citation>
    <scope>NUCLEOTIDE SEQUENCE [LARGE SCALE GENOMIC DNA]</scope>
    <source>
        <strain evidence="1 2">TV06</strain>
    </source>
</reference>
<evidence type="ECO:0000313" key="2">
    <source>
        <dbReference type="Proteomes" id="UP000323297"/>
    </source>
</evidence>